<evidence type="ECO:0000313" key="2">
    <source>
        <dbReference type="Proteomes" id="UP001055439"/>
    </source>
</evidence>
<name>A0A9E7FRM7_9LILI</name>
<keyword evidence="2" id="KW-1185">Reference proteome</keyword>
<dbReference type="Proteomes" id="UP001055439">
    <property type="component" value="Chromosome 4"/>
</dbReference>
<dbReference type="AlphaFoldDB" id="A0A9E7FRM7"/>
<reference evidence="1" key="1">
    <citation type="submission" date="2022-05" db="EMBL/GenBank/DDBJ databases">
        <title>The Musa troglodytarum L. genome provides insights into the mechanism of non-climacteric behaviour and enrichment of carotenoids.</title>
        <authorList>
            <person name="Wang J."/>
        </authorList>
    </citation>
    <scope>NUCLEOTIDE SEQUENCE</scope>
    <source>
        <tissue evidence="1">Leaf</tissue>
    </source>
</reference>
<evidence type="ECO:0000313" key="1">
    <source>
        <dbReference type="EMBL" id="URD98733.1"/>
    </source>
</evidence>
<accession>A0A9E7FRM7</accession>
<protein>
    <submittedName>
        <fullName evidence="1">Uncharacterized protein</fullName>
    </submittedName>
</protein>
<sequence length="95" mass="10422">MDKANPEGSRSKISCPLIIITVIPCWNIPTSILIRCRDQETEGCRRGHLPSAVGSIPSHRTATPRCPHQGWRYAAANATRVAPARFSAPCFPKQV</sequence>
<dbReference type="EMBL" id="CP097506">
    <property type="protein sequence ID" value="URD98733.1"/>
    <property type="molecule type" value="Genomic_DNA"/>
</dbReference>
<gene>
    <name evidence="1" type="ORF">MUK42_28868</name>
</gene>
<proteinExistence type="predicted"/>
<organism evidence="1 2">
    <name type="scientific">Musa troglodytarum</name>
    <name type="common">fe'i banana</name>
    <dbReference type="NCBI Taxonomy" id="320322"/>
    <lineage>
        <taxon>Eukaryota</taxon>
        <taxon>Viridiplantae</taxon>
        <taxon>Streptophyta</taxon>
        <taxon>Embryophyta</taxon>
        <taxon>Tracheophyta</taxon>
        <taxon>Spermatophyta</taxon>
        <taxon>Magnoliopsida</taxon>
        <taxon>Liliopsida</taxon>
        <taxon>Zingiberales</taxon>
        <taxon>Musaceae</taxon>
        <taxon>Musa</taxon>
    </lineage>
</organism>